<reference evidence="11 12" key="1">
    <citation type="submission" date="2021-05" db="EMBL/GenBank/DDBJ databases">
        <title>Petroleum and Energy Research Collection (APPE): ex situ preservation of microbial diversity associated with the oil industry and exploitation of its biotechnological potential.</title>
        <authorList>
            <person name="Paixao C.T.M."/>
            <person name="Gomes M.B."/>
            <person name="Oliveira V.M."/>
        </authorList>
    </citation>
    <scope>NUCLEOTIDE SEQUENCE [LARGE SCALE GENOMIC DNA]</scope>
    <source>
        <strain evidence="11 12">LIT2</strain>
    </source>
</reference>
<gene>
    <name evidence="11" type="primary">flgK</name>
    <name evidence="11" type="ORF">KGQ91_11380</name>
</gene>
<keyword evidence="11" id="KW-0969">Cilium</keyword>
<dbReference type="PANTHER" id="PTHR30033">
    <property type="entry name" value="FLAGELLAR HOOK-ASSOCIATED PROTEIN 1"/>
    <property type="match status" value="1"/>
</dbReference>
<keyword evidence="12" id="KW-1185">Reference proteome</keyword>
<evidence type="ECO:0000256" key="1">
    <source>
        <dbReference type="ARBA" id="ARBA00004365"/>
    </source>
</evidence>
<protein>
    <recommendedName>
        <fullName evidence="4">Flagellar hook-associated protein 1</fullName>
    </recommendedName>
</protein>
<comment type="similarity">
    <text evidence="3">Belongs to the flagella basal body rod proteins family.</text>
</comment>
<evidence type="ECO:0000256" key="6">
    <source>
        <dbReference type="ARBA" id="ARBA00023143"/>
    </source>
</evidence>
<evidence type="ECO:0000313" key="12">
    <source>
        <dbReference type="Proteomes" id="UP001319883"/>
    </source>
</evidence>
<evidence type="ECO:0000259" key="10">
    <source>
        <dbReference type="Pfam" id="PF22638"/>
    </source>
</evidence>
<dbReference type="SUPFAM" id="SSF64518">
    <property type="entry name" value="Phase 1 flagellin"/>
    <property type="match status" value="2"/>
</dbReference>
<dbReference type="PRINTS" id="PR01005">
    <property type="entry name" value="FLGHOOKAP1"/>
</dbReference>
<sequence length="651" mass="68029">MSLFSTGLSGLNAAQVALQTAGTNVSNVYTPGYNRQVAQLGETLPAGGGVQVNDVERQFNQYIASQLNAATSRSSALETYSTQASQIDNLLADSDSGLAPLMQSFFSSMQDLAGAPSDPAARQGVIGTADTLTGQFRAFDSYLDDMQSGINGQIRDEVTQINNTADQLAKLNRQISLTKAKTGDIPNNLLNQRDHMVATLSERLDVSLSVQDGDTYNVMLGNGQPLVAGNRSYTLEAVPSSADPSRTVVAYNDPGGSQVELRDSTFEGGTLGGLMTFRRETLDKTQNQLGQMALSLAAGFNDQHRAGQDLNGDQGGDFFAIGGPTVFSDDTNQGNASITSAVFSDVSQVTSGDYELRYDGSSSKFSITRLDTGAKLDSGDVAWDSSSGKLSFDGVTLTLDDPSQLQNGDVYQLQPTRNLAGTLENVIHDTSKIAASAHVAANISTSTGSGSSLSVDSVTVGQGFKLPPDGAPLNLQVNTVNSDGSFELGNAAGGKLGAEVLLNGEAVSDPTAVTLGAGDKLTVDGVALTFSGTPVSGDTVQIKQDPAAGDNTNALALQNLQNADLVGGKASLNESYASMVSDVGNRTNVVKANLDAQNTLTEQLTQVQQSESGVNLDEEAANLIRFQQYYQANAKVIQTASTVFDSILGIR</sequence>
<keyword evidence="7" id="KW-0175">Coiled coil</keyword>
<accession>A0ABS7X064</accession>
<dbReference type="NCBIfam" id="TIGR02492">
    <property type="entry name" value="flgK_ends"/>
    <property type="match status" value="1"/>
</dbReference>
<dbReference type="PANTHER" id="PTHR30033:SF1">
    <property type="entry name" value="FLAGELLAR HOOK-ASSOCIATED PROTEIN 1"/>
    <property type="match status" value="1"/>
</dbReference>
<evidence type="ECO:0000256" key="2">
    <source>
        <dbReference type="ARBA" id="ARBA00004613"/>
    </source>
</evidence>
<dbReference type="Pfam" id="PF22638">
    <property type="entry name" value="FlgK_D1"/>
    <property type="match status" value="1"/>
</dbReference>
<dbReference type="Proteomes" id="UP001319883">
    <property type="component" value="Unassembled WGS sequence"/>
</dbReference>
<evidence type="ECO:0000256" key="7">
    <source>
        <dbReference type="SAM" id="Coils"/>
    </source>
</evidence>
<evidence type="ECO:0000259" key="8">
    <source>
        <dbReference type="Pfam" id="PF06429"/>
    </source>
</evidence>
<evidence type="ECO:0000256" key="4">
    <source>
        <dbReference type="ARBA" id="ARBA00016244"/>
    </source>
</evidence>
<evidence type="ECO:0000256" key="5">
    <source>
        <dbReference type="ARBA" id="ARBA00022525"/>
    </source>
</evidence>
<feature type="domain" description="Flagellar hook-associated protein 1 D2-like" evidence="9">
    <location>
        <begin position="328"/>
        <end position="415"/>
    </location>
</feature>
<dbReference type="EMBL" id="JAGXFD010000001">
    <property type="protein sequence ID" value="MBZ9568270.1"/>
    <property type="molecule type" value="Genomic_DNA"/>
</dbReference>
<dbReference type="RefSeq" id="WP_224421033.1">
    <property type="nucleotide sequence ID" value="NZ_JAGXFD010000001.1"/>
</dbReference>
<feature type="domain" description="Flagellar hook-associated protein FlgK helical" evidence="10">
    <location>
        <begin position="85"/>
        <end position="319"/>
    </location>
</feature>
<dbReference type="Pfam" id="PF06429">
    <property type="entry name" value="Flg_bbr_C"/>
    <property type="match status" value="1"/>
</dbReference>
<keyword evidence="11" id="KW-0282">Flagellum</keyword>
<evidence type="ECO:0000256" key="3">
    <source>
        <dbReference type="ARBA" id="ARBA00009677"/>
    </source>
</evidence>
<feature type="domain" description="Flagellar basal-body/hook protein C-terminal" evidence="8">
    <location>
        <begin position="611"/>
        <end position="648"/>
    </location>
</feature>
<dbReference type="InterPro" id="IPR049119">
    <property type="entry name" value="FlgK_D2-like"/>
</dbReference>
<keyword evidence="6" id="KW-0975">Bacterial flagellum</keyword>
<proteinExistence type="inferred from homology"/>
<keyword evidence="5" id="KW-0964">Secreted</keyword>
<dbReference type="InterPro" id="IPR002371">
    <property type="entry name" value="FlgK"/>
</dbReference>
<name>A0ABS7X064_9GAMM</name>
<organism evidence="11 12">
    <name type="scientific">Modicisalibacter tunisiensis</name>
    <dbReference type="NCBI Taxonomy" id="390637"/>
    <lineage>
        <taxon>Bacteria</taxon>
        <taxon>Pseudomonadati</taxon>
        <taxon>Pseudomonadota</taxon>
        <taxon>Gammaproteobacteria</taxon>
        <taxon>Oceanospirillales</taxon>
        <taxon>Halomonadaceae</taxon>
        <taxon>Modicisalibacter</taxon>
    </lineage>
</organism>
<evidence type="ECO:0000259" key="9">
    <source>
        <dbReference type="Pfam" id="PF21158"/>
    </source>
</evidence>
<dbReference type="InterPro" id="IPR053927">
    <property type="entry name" value="FlgK_helical"/>
</dbReference>
<evidence type="ECO:0000313" key="11">
    <source>
        <dbReference type="EMBL" id="MBZ9568270.1"/>
    </source>
</evidence>
<dbReference type="InterPro" id="IPR010930">
    <property type="entry name" value="Flg_bb/hook_C_dom"/>
</dbReference>
<comment type="caution">
    <text evidence="11">The sequence shown here is derived from an EMBL/GenBank/DDBJ whole genome shotgun (WGS) entry which is preliminary data.</text>
</comment>
<dbReference type="Pfam" id="PF21158">
    <property type="entry name" value="flgK_1st_1"/>
    <property type="match status" value="1"/>
</dbReference>
<keyword evidence="11" id="KW-0966">Cell projection</keyword>
<feature type="coiled-coil region" evidence="7">
    <location>
        <begin position="154"/>
        <end position="181"/>
    </location>
</feature>
<comment type="subcellular location">
    <subcellularLocation>
        <location evidence="1">Bacterial flagellum</location>
    </subcellularLocation>
    <subcellularLocation>
        <location evidence="2">Secreted</location>
    </subcellularLocation>
</comment>